<dbReference type="InterPro" id="IPR033712">
    <property type="entry name" value="Pumilio_RNA-bd"/>
</dbReference>
<evidence type="ECO:0000259" key="4">
    <source>
        <dbReference type="PROSITE" id="PS50303"/>
    </source>
</evidence>
<reference evidence="5" key="1">
    <citation type="submission" date="2020-06" db="EMBL/GenBank/DDBJ databases">
        <authorList>
            <person name="Onetto C."/>
        </authorList>
    </citation>
    <scope>NUCLEOTIDE SEQUENCE</scope>
</reference>
<dbReference type="PROSITE" id="PS50303">
    <property type="entry name" value="PUM_HD"/>
    <property type="match status" value="1"/>
</dbReference>
<dbReference type="InterPro" id="IPR033133">
    <property type="entry name" value="PUM-HD"/>
</dbReference>
<feature type="repeat" description="Pumilio" evidence="3">
    <location>
        <begin position="141"/>
        <end position="176"/>
    </location>
</feature>
<dbReference type="Proteomes" id="UP000714618">
    <property type="component" value="Unassembled WGS sequence"/>
</dbReference>
<dbReference type="CDD" id="cd07920">
    <property type="entry name" value="Pumilio"/>
    <property type="match status" value="1"/>
</dbReference>
<dbReference type="PROSITE" id="PS50302">
    <property type="entry name" value="PUM"/>
    <property type="match status" value="6"/>
</dbReference>
<dbReference type="OrthoDB" id="668540at2759"/>
<feature type="domain" description="PUM-HD" evidence="4">
    <location>
        <begin position="1"/>
        <end position="240"/>
    </location>
</feature>
<dbReference type="GO" id="GO:0003729">
    <property type="term" value="F:mRNA binding"/>
    <property type="evidence" value="ECO:0007669"/>
    <property type="project" value="TreeGrafter"/>
</dbReference>
<evidence type="ECO:0000313" key="6">
    <source>
        <dbReference type="Proteomes" id="UP000714618"/>
    </source>
</evidence>
<dbReference type="FunFam" id="1.25.10.10:FF:000237">
    <property type="entry name" value="Pumilio homolog 9"/>
    <property type="match status" value="1"/>
</dbReference>
<dbReference type="InterPro" id="IPR011989">
    <property type="entry name" value="ARM-like"/>
</dbReference>
<feature type="repeat" description="Pumilio" evidence="3">
    <location>
        <begin position="69"/>
        <end position="104"/>
    </location>
</feature>
<dbReference type="PANTHER" id="PTHR12537:SF13">
    <property type="entry name" value="PUMILIO HOMOLOGY DOMAIN FAMILY MEMBER 4"/>
    <property type="match status" value="1"/>
</dbReference>
<keyword evidence="6" id="KW-1185">Reference proteome</keyword>
<dbReference type="SUPFAM" id="SSF48371">
    <property type="entry name" value="ARM repeat"/>
    <property type="match status" value="1"/>
</dbReference>
<evidence type="ECO:0000256" key="2">
    <source>
        <dbReference type="ARBA" id="ARBA00024893"/>
    </source>
</evidence>
<dbReference type="GO" id="GO:0005737">
    <property type="term" value="C:cytoplasm"/>
    <property type="evidence" value="ECO:0007669"/>
    <property type="project" value="TreeGrafter"/>
</dbReference>
<dbReference type="PANTHER" id="PTHR12537">
    <property type="entry name" value="RNA BINDING PROTEIN PUMILIO-RELATED"/>
    <property type="match status" value="1"/>
</dbReference>
<keyword evidence="1" id="KW-0677">Repeat</keyword>
<evidence type="ECO:0000256" key="3">
    <source>
        <dbReference type="PROSITE-ProRule" id="PRU00317"/>
    </source>
</evidence>
<feature type="repeat" description="Pumilio" evidence="3">
    <location>
        <begin position="33"/>
        <end position="68"/>
    </location>
</feature>
<proteinExistence type="predicted"/>
<dbReference type="Pfam" id="PF00806">
    <property type="entry name" value="PUF"/>
    <property type="match status" value="6"/>
</dbReference>
<accession>A0A9N8PF03</accession>
<dbReference type="GO" id="GO:0010608">
    <property type="term" value="P:post-transcriptional regulation of gene expression"/>
    <property type="evidence" value="ECO:0007669"/>
    <property type="project" value="TreeGrafter"/>
</dbReference>
<protein>
    <recommendedName>
        <fullName evidence="4">PUM-HD domain-containing protein</fullName>
    </recommendedName>
</protein>
<name>A0A9N8PF03_9PEZI</name>
<sequence>MVKIALNQHGTRALQKMIEFISTPEQIQIITEALRFEVVPLIQDLNGNHVIQKCLNHLSPEDAQFIFDAVGTSCVIVGTHRHGCCVLQRCIDHASGHQKGALVQHITMNAFTLVQDPFGNYVVQYILDLGEPAFSQPLAQSFLGNVAALSRQKFSSNVIEKSIRTGDDATRRALIDEIMNPADLEKLLRDSYANYVVQTAMDYADPETKARLIDNIRPILQSIRHTPYGRRISGKIQDYDNHLNGMPGSMSPPSVLPPGQIGTTPFRTSRSNTITSYTSTGSPVGHQVGNYGAASMGSPNAHNRHHGSLNTMLAQAPSSRPMAMALVRSSSSSAMLRVVLTLPTWDTTDRILLSRSLHCTFSNEIGFQHSIA</sequence>
<feature type="repeat" description="Pumilio" evidence="3">
    <location>
        <begin position="105"/>
        <end position="140"/>
    </location>
</feature>
<dbReference type="Gene3D" id="1.25.10.10">
    <property type="entry name" value="Leucine-rich Repeat Variant"/>
    <property type="match status" value="1"/>
</dbReference>
<feature type="repeat" description="Pumilio" evidence="3">
    <location>
        <begin position="177"/>
        <end position="214"/>
    </location>
</feature>
<dbReference type="InterPro" id="IPR001313">
    <property type="entry name" value="Pumilio_RNA-bd_rpt"/>
</dbReference>
<dbReference type="AlphaFoldDB" id="A0A9N8PF03"/>
<organism evidence="5 6">
    <name type="scientific">Aureobasidium mustum</name>
    <dbReference type="NCBI Taxonomy" id="2773714"/>
    <lineage>
        <taxon>Eukaryota</taxon>
        <taxon>Fungi</taxon>
        <taxon>Dikarya</taxon>
        <taxon>Ascomycota</taxon>
        <taxon>Pezizomycotina</taxon>
        <taxon>Dothideomycetes</taxon>
        <taxon>Dothideomycetidae</taxon>
        <taxon>Dothideales</taxon>
        <taxon>Saccotheciaceae</taxon>
        <taxon>Aureobasidium</taxon>
    </lineage>
</organism>
<dbReference type="EMBL" id="CAIJEO010000004">
    <property type="protein sequence ID" value="CAD0091779.1"/>
    <property type="molecule type" value="Genomic_DNA"/>
</dbReference>
<gene>
    <name evidence="5" type="ORF">AWRI4233_LOCUS3482</name>
</gene>
<dbReference type="InterPro" id="IPR016024">
    <property type="entry name" value="ARM-type_fold"/>
</dbReference>
<feature type="repeat" description="Pumilio" evidence="3">
    <location>
        <begin position="1"/>
        <end position="31"/>
    </location>
</feature>
<evidence type="ECO:0000256" key="1">
    <source>
        <dbReference type="ARBA" id="ARBA00022737"/>
    </source>
</evidence>
<dbReference type="SMART" id="SM00025">
    <property type="entry name" value="Pumilio"/>
    <property type="match status" value="6"/>
</dbReference>
<comment type="function">
    <text evidence="2">RNA-binding nucleolar protein required for pre-rRNA processing. Involved in production of 18S rRNA and assembly of small ribosomal subunit.</text>
</comment>
<evidence type="ECO:0000313" key="5">
    <source>
        <dbReference type="EMBL" id="CAD0091779.1"/>
    </source>
</evidence>
<comment type="caution">
    <text evidence="5">The sequence shown here is derived from an EMBL/GenBank/DDBJ whole genome shotgun (WGS) entry which is preliminary data.</text>
</comment>